<evidence type="ECO:0000313" key="1">
    <source>
        <dbReference type="EMBL" id="GFD44720.1"/>
    </source>
</evidence>
<comment type="caution">
    <text evidence="1">The sequence shown here is derived from an EMBL/GenBank/DDBJ whole genome shotgun (WGS) entry which is preliminary data.</text>
</comment>
<dbReference type="EMBL" id="BKCJ011629644">
    <property type="protein sequence ID" value="GFD44720.1"/>
    <property type="molecule type" value="Genomic_DNA"/>
</dbReference>
<feature type="non-terminal residue" evidence="1">
    <location>
        <position position="105"/>
    </location>
</feature>
<name>A0A699WEM4_TANCI</name>
<sequence length="105" mass="10714">VGGADPADVISAGGADPADVVVSAGDADSVGTFISVGVSVAVGPYVASAPSLLAQRVAEEREREIKASAEQSTPRKAELDRIALNLTNEEWIGLVDQVRANPTLS</sequence>
<protein>
    <submittedName>
        <fullName evidence="1">Uncharacterized protein</fullName>
    </submittedName>
</protein>
<reference evidence="1" key="1">
    <citation type="journal article" date="2019" name="Sci. Rep.">
        <title>Draft genome of Tanacetum cinerariifolium, the natural source of mosquito coil.</title>
        <authorList>
            <person name="Yamashiro T."/>
            <person name="Shiraishi A."/>
            <person name="Satake H."/>
            <person name="Nakayama K."/>
        </authorList>
    </citation>
    <scope>NUCLEOTIDE SEQUENCE</scope>
</reference>
<proteinExistence type="predicted"/>
<gene>
    <name evidence="1" type="ORF">Tci_916689</name>
</gene>
<feature type="non-terminal residue" evidence="1">
    <location>
        <position position="1"/>
    </location>
</feature>
<dbReference type="AlphaFoldDB" id="A0A699WEM4"/>
<accession>A0A699WEM4</accession>
<organism evidence="1">
    <name type="scientific">Tanacetum cinerariifolium</name>
    <name type="common">Dalmatian daisy</name>
    <name type="synonym">Chrysanthemum cinerariifolium</name>
    <dbReference type="NCBI Taxonomy" id="118510"/>
    <lineage>
        <taxon>Eukaryota</taxon>
        <taxon>Viridiplantae</taxon>
        <taxon>Streptophyta</taxon>
        <taxon>Embryophyta</taxon>
        <taxon>Tracheophyta</taxon>
        <taxon>Spermatophyta</taxon>
        <taxon>Magnoliopsida</taxon>
        <taxon>eudicotyledons</taxon>
        <taxon>Gunneridae</taxon>
        <taxon>Pentapetalae</taxon>
        <taxon>asterids</taxon>
        <taxon>campanulids</taxon>
        <taxon>Asterales</taxon>
        <taxon>Asteraceae</taxon>
        <taxon>Asteroideae</taxon>
        <taxon>Anthemideae</taxon>
        <taxon>Anthemidinae</taxon>
        <taxon>Tanacetum</taxon>
    </lineage>
</organism>